<organism evidence="1 2">
    <name type="scientific">Cronobacter phage vB_CsaP_GAP52</name>
    <dbReference type="NCBI Taxonomy" id="1141137"/>
    <lineage>
        <taxon>Viruses</taxon>
        <taxon>Duplodnaviria</taxon>
        <taxon>Heunggongvirae</taxon>
        <taxon>Uroviricota</taxon>
        <taxon>Caudoviricetes</taxon>
        <taxon>Grimontviridae</taxon>
        <taxon>Crifsvirus</taxon>
        <taxon>Crifsvirus GAP52</taxon>
    </lineage>
</organism>
<keyword evidence="2" id="KW-1185">Reference proteome</keyword>
<gene>
    <name evidence="1" type="ORF">GAP52_033</name>
</gene>
<accession>K4F7W2</accession>
<name>K4F7W2_9CAUD</name>
<evidence type="ECO:0000313" key="2">
    <source>
        <dbReference type="Proteomes" id="UP000000456"/>
    </source>
</evidence>
<dbReference type="RefSeq" id="YP_006987682.1">
    <property type="nucleotide sequence ID" value="NC_019402.1"/>
</dbReference>
<proteinExistence type="predicted"/>
<dbReference type="EMBL" id="JN882286">
    <property type="protein sequence ID" value="AFC22027.1"/>
    <property type="molecule type" value="Genomic_DNA"/>
</dbReference>
<dbReference type="GeneID" id="13994347"/>
<dbReference type="KEGG" id="vg:13994347"/>
<dbReference type="OrthoDB" id="26191at10239"/>
<sequence length="87" mass="9976">MSALNTMVGGNHYQTGNGGIQPIQFYAANPQLDFQQCNMIKYAYRHKDKNGLQDLLKVIHYAILEAEFHYPKEEVDDWKQLVAGLAY</sequence>
<evidence type="ECO:0000313" key="1">
    <source>
        <dbReference type="EMBL" id="AFC22027.1"/>
    </source>
</evidence>
<protein>
    <submittedName>
        <fullName evidence="1">Uncharacterized protein</fullName>
    </submittedName>
</protein>
<dbReference type="Proteomes" id="UP000000456">
    <property type="component" value="Segment"/>
</dbReference>
<dbReference type="InterPro" id="IPR021739">
    <property type="entry name" value="SaV-like"/>
</dbReference>
<dbReference type="Pfam" id="PF11753">
    <property type="entry name" value="DUF3310"/>
    <property type="match status" value="1"/>
</dbReference>
<reference evidence="1 2" key="1">
    <citation type="submission" date="2011-10" db="EMBL/GenBank/DDBJ databases">
        <authorList>
            <person name="Burke D."/>
        </authorList>
    </citation>
    <scope>NUCLEOTIDE SEQUENCE [LARGE SCALE GENOMIC DNA]</scope>
    <source>
        <strain evidence="1">VB_CsaP_GAP-52</strain>
    </source>
</reference>